<keyword evidence="2" id="KW-1185">Reference proteome</keyword>
<dbReference type="EMBL" id="LWDV01000010">
    <property type="protein sequence ID" value="OCL25704.1"/>
    <property type="molecule type" value="Genomic_DNA"/>
</dbReference>
<gene>
    <name evidence="1" type="ORF">U472_15360</name>
</gene>
<dbReference type="Proteomes" id="UP000093514">
    <property type="component" value="Unassembled WGS sequence"/>
</dbReference>
<dbReference type="RefSeq" id="WP_068719614.1">
    <property type="nucleotide sequence ID" value="NZ_LWDV01000010.1"/>
</dbReference>
<proteinExistence type="predicted"/>
<accession>A0A1C0A6D5</accession>
<sequence>MNTIQKCGVNYNTNLFNNKSIDKATNNRRKKSSEIHVSTETFVKLAHKLGYTDYSVSTGKPISNATAFSDAALFRADRRKKFNNRFDDILEKIILIYHLMKI</sequence>
<evidence type="ECO:0000313" key="2">
    <source>
        <dbReference type="Proteomes" id="UP000093514"/>
    </source>
</evidence>
<protein>
    <submittedName>
        <fullName evidence="1">Uncharacterized protein</fullName>
    </submittedName>
</protein>
<reference evidence="2" key="1">
    <citation type="submission" date="2016-07" db="EMBL/GenBank/DDBJ databases">
        <authorList>
            <person name="Florea S."/>
            <person name="Webb J.S."/>
            <person name="Jaromczyk J."/>
            <person name="Schardl C.L."/>
        </authorList>
    </citation>
    <scope>NUCLEOTIDE SEQUENCE [LARGE SCALE GENOMIC DNA]</scope>
    <source>
        <strain evidence="2">Z6</strain>
    </source>
</reference>
<reference evidence="1 2" key="2">
    <citation type="submission" date="2016-08" db="EMBL/GenBank/DDBJ databases">
        <title>Orenia metallireducens sp. nov. strain Z6, a Novel Metal-reducing Firmicute from the Deep Subsurface.</title>
        <authorList>
            <person name="Maxim B.I."/>
            <person name="Kenneth K."/>
            <person name="Flynn T.M."/>
            <person name="Oloughlin E.J."/>
            <person name="Locke R.A."/>
            <person name="Weber J.R."/>
            <person name="Egan S.M."/>
            <person name="Mackie R.I."/>
            <person name="Cann I.K."/>
        </authorList>
    </citation>
    <scope>NUCLEOTIDE SEQUENCE [LARGE SCALE GENOMIC DNA]</scope>
    <source>
        <strain evidence="1 2">Z6</strain>
    </source>
</reference>
<name>A0A1C0A6D5_9FIRM</name>
<dbReference type="AlphaFoldDB" id="A0A1C0A6D5"/>
<evidence type="ECO:0000313" key="1">
    <source>
        <dbReference type="EMBL" id="OCL25704.1"/>
    </source>
</evidence>
<organism evidence="1 2">
    <name type="scientific">Orenia metallireducens</name>
    <dbReference type="NCBI Taxonomy" id="1413210"/>
    <lineage>
        <taxon>Bacteria</taxon>
        <taxon>Bacillati</taxon>
        <taxon>Bacillota</taxon>
        <taxon>Clostridia</taxon>
        <taxon>Halanaerobiales</taxon>
        <taxon>Halobacteroidaceae</taxon>
        <taxon>Orenia</taxon>
    </lineage>
</organism>
<comment type="caution">
    <text evidence="1">The sequence shown here is derived from an EMBL/GenBank/DDBJ whole genome shotgun (WGS) entry which is preliminary data.</text>
</comment>